<dbReference type="AlphaFoldDB" id="A0A396GVX6"/>
<accession>A0A396GVX6</accession>
<dbReference type="PANTHER" id="PTHR36617">
    <property type="entry name" value="PROTEIN, PUTATIVE-RELATED"/>
    <property type="match status" value="1"/>
</dbReference>
<protein>
    <submittedName>
        <fullName evidence="1">Uncharacterized protein</fullName>
    </submittedName>
</protein>
<dbReference type="EMBL" id="PSQE01000007">
    <property type="protein sequence ID" value="RHN44588.1"/>
    <property type="molecule type" value="Genomic_DNA"/>
</dbReference>
<gene>
    <name evidence="1" type="ORF">MtrunA17_Chr7g0221041</name>
</gene>
<comment type="caution">
    <text evidence="1">The sequence shown here is derived from an EMBL/GenBank/DDBJ whole genome shotgun (WGS) entry which is preliminary data.</text>
</comment>
<dbReference type="Proteomes" id="UP000265566">
    <property type="component" value="Chromosome 7"/>
</dbReference>
<dbReference type="Gramene" id="rna38726">
    <property type="protein sequence ID" value="RHN44588.1"/>
    <property type="gene ID" value="gene38726"/>
</dbReference>
<proteinExistence type="predicted"/>
<organism evidence="1">
    <name type="scientific">Medicago truncatula</name>
    <name type="common">Barrel medic</name>
    <name type="synonym">Medicago tribuloides</name>
    <dbReference type="NCBI Taxonomy" id="3880"/>
    <lineage>
        <taxon>Eukaryota</taxon>
        <taxon>Viridiplantae</taxon>
        <taxon>Streptophyta</taxon>
        <taxon>Embryophyta</taxon>
        <taxon>Tracheophyta</taxon>
        <taxon>Spermatophyta</taxon>
        <taxon>Magnoliopsida</taxon>
        <taxon>eudicotyledons</taxon>
        <taxon>Gunneridae</taxon>
        <taxon>Pentapetalae</taxon>
        <taxon>rosids</taxon>
        <taxon>fabids</taxon>
        <taxon>Fabales</taxon>
        <taxon>Fabaceae</taxon>
        <taxon>Papilionoideae</taxon>
        <taxon>50 kb inversion clade</taxon>
        <taxon>NPAAA clade</taxon>
        <taxon>Hologalegina</taxon>
        <taxon>IRL clade</taxon>
        <taxon>Trifolieae</taxon>
        <taxon>Medicago</taxon>
    </lineage>
</organism>
<sequence>MSLEAGEDANWFNSEATRKVGNGNSSNFWEVAWRGEIPFRVKYPRLFALSNQKYTSSGPIYKRIVFLDTLNNVCI</sequence>
<evidence type="ECO:0000313" key="1">
    <source>
        <dbReference type="EMBL" id="RHN44588.1"/>
    </source>
</evidence>
<name>A0A396GVX6_MEDTR</name>
<dbReference type="PANTHER" id="PTHR36617:SF15">
    <property type="entry name" value="REVERSE TRANSCRIPTASE ZINC-BINDING DOMAIN-CONTAINING PROTEIN"/>
    <property type="match status" value="1"/>
</dbReference>
<reference evidence="1" key="1">
    <citation type="journal article" date="2018" name="Nat. Plants">
        <title>Whole-genome landscape of Medicago truncatula symbiotic genes.</title>
        <authorList>
            <person name="Pecrix Y."/>
            <person name="Gamas P."/>
            <person name="Carrere S."/>
        </authorList>
    </citation>
    <scope>NUCLEOTIDE SEQUENCE</scope>
    <source>
        <tissue evidence="1">Leaves</tissue>
    </source>
</reference>